<keyword evidence="3 6" id="KW-0489">Methyltransferase</keyword>
<evidence type="ECO:0000313" key="9">
    <source>
        <dbReference type="EMBL" id="VFK59730.1"/>
    </source>
</evidence>
<dbReference type="AlphaFoldDB" id="A0A451A2K1"/>
<dbReference type="InterPro" id="IPR014776">
    <property type="entry name" value="4pyrrole_Mease_sub2"/>
</dbReference>
<keyword evidence="7" id="KW-0067">ATP-binding</keyword>
<dbReference type="InterPro" id="IPR008189">
    <property type="entry name" value="rRNA_ssu_MeTfrase_I"/>
</dbReference>
<keyword evidence="1 6" id="KW-0963">Cytoplasm</keyword>
<dbReference type="InterPro" id="IPR000878">
    <property type="entry name" value="4pyrrol_Mease"/>
</dbReference>
<dbReference type="NCBIfam" id="TIGR00096">
    <property type="entry name" value="16S rRNA (cytidine(1402)-2'-O)-methyltransferase"/>
    <property type="match status" value="1"/>
</dbReference>
<dbReference type="FunFam" id="3.30.950.10:FF:000002">
    <property type="entry name" value="Ribosomal RNA small subunit methyltransferase I"/>
    <property type="match status" value="1"/>
</dbReference>
<dbReference type="CDD" id="cd11648">
    <property type="entry name" value="RsmI"/>
    <property type="match status" value="1"/>
</dbReference>
<evidence type="ECO:0000313" key="10">
    <source>
        <dbReference type="EMBL" id="VFK60269.1"/>
    </source>
</evidence>
<dbReference type="PIRSF" id="PIRSF005917">
    <property type="entry name" value="MTase_YraL"/>
    <property type="match status" value="1"/>
</dbReference>
<comment type="similarity">
    <text evidence="6">Belongs to the methyltransferase superfamily. RsmI family.</text>
</comment>
<dbReference type="PANTHER" id="PTHR46111:SF1">
    <property type="entry name" value="RIBOSOMAL RNA SMALL SUBUNIT METHYLTRANSFERASE I"/>
    <property type="match status" value="1"/>
</dbReference>
<dbReference type="GO" id="GO:0005524">
    <property type="term" value="F:ATP binding"/>
    <property type="evidence" value="ECO:0007669"/>
    <property type="project" value="UniProtKB-UniRule"/>
</dbReference>
<dbReference type="Pfam" id="PF23016">
    <property type="entry name" value="RsmI_C"/>
    <property type="match status" value="1"/>
</dbReference>
<gene>
    <name evidence="6" type="primary">rsmI</name>
    <name evidence="9" type="ORF">BECKTUN1418D_GA0071000_11079</name>
    <name evidence="11" type="ORF">BECKTUN1418E_GA0071001_12094</name>
    <name evidence="10" type="ORF">BECKTUN1418F_GA0071002_12094</name>
</gene>
<evidence type="ECO:0000259" key="8">
    <source>
        <dbReference type="PROSITE" id="PS50975"/>
    </source>
</evidence>
<sequence length="318" mass="35491">MGGIGVPGHPPLSALARSANMFTFRIQGYAIVSIETGILYVVATPIGNLEDVTLRALQVLRDVDLILAEDTRISTRLLRRFGITTPIRAFHEHNERRVAPEIAAKIEQGTNIALISDAGTPLLSDPGFFLTRLLRDQGKRIVPIPGPSALICALSVAGLPTDRFIFEGFLPPKREARRHRLRALAEESRTLVVYEAPHRIRATIEDMTEIFGEERQAVIARELTKTFETIRSGPLLTLESWLQENENNRKGEFVLMIGGKPKMDSAESIEAVTAEDLRTLRLLREELPLKKAVTLTARLTGRKRNDLYRLALQAMEDS</sequence>
<comment type="catalytic activity">
    <reaction evidence="6">
        <text>cytidine(1402) in 16S rRNA + S-adenosyl-L-methionine = 2'-O-methylcytidine(1402) in 16S rRNA + S-adenosyl-L-homocysteine + H(+)</text>
        <dbReference type="Rhea" id="RHEA:42924"/>
        <dbReference type="Rhea" id="RHEA-COMP:10285"/>
        <dbReference type="Rhea" id="RHEA-COMP:10286"/>
        <dbReference type="ChEBI" id="CHEBI:15378"/>
        <dbReference type="ChEBI" id="CHEBI:57856"/>
        <dbReference type="ChEBI" id="CHEBI:59789"/>
        <dbReference type="ChEBI" id="CHEBI:74495"/>
        <dbReference type="ChEBI" id="CHEBI:82748"/>
        <dbReference type="EC" id="2.1.1.198"/>
    </reaction>
</comment>
<proteinExistence type="inferred from homology"/>
<dbReference type="GO" id="GO:0070677">
    <property type="term" value="F:rRNA (cytosine-2'-O-)-methyltransferase activity"/>
    <property type="evidence" value="ECO:0007669"/>
    <property type="project" value="UniProtKB-UniRule"/>
</dbReference>
<dbReference type="Pfam" id="PF00590">
    <property type="entry name" value="TP_methylase"/>
    <property type="match status" value="1"/>
</dbReference>
<dbReference type="SUPFAM" id="SSF53790">
    <property type="entry name" value="Tetrapyrrole methylase"/>
    <property type="match status" value="1"/>
</dbReference>
<comment type="function">
    <text evidence="6">Catalyzes the 2'-O-methylation of the ribose of cytidine 1402 (C1402) in 16S rRNA.</text>
</comment>
<keyword evidence="7" id="KW-0547">Nucleotide-binding</keyword>
<keyword evidence="4 6" id="KW-0808">Transferase</keyword>
<dbReference type="EMBL" id="CAADFV010000209">
    <property type="protein sequence ID" value="VFK69721.1"/>
    <property type="molecule type" value="Genomic_DNA"/>
</dbReference>
<dbReference type="GO" id="GO:0046872">
    <property type="term" value="F:metal ion binding"/>
    <property type="evidence" value="ECO:0007669"/>
    <property type="project" value="InterPro"/>
</dbReference>
<dbReference type="PANTHER" id="PTHR46111">
    <property type="entry name" value="RIBOSOMAL RNA SMALL SUBUNIT METHYLTRANSFERASE I"/>
    <property type="match status" value="1"/>
</dbReference>
<dbReference type="Gene3D" id="3.40.1010.10">
    <property type="entry name" value="Cobalt-precorrin-4 Transmethylase, Domain 1"/>
    <property type="match status" value="1"/>
</dbReference>
<accession>A0A451A2K1</accession>
<dbReference type="EMBL" id="CAADFX010000107">
    <property type="protein sequence ID" value="VFK59730.1"/>
    <property type="molecule type" value="Genomic_DNA"/>
</dbReference>
<dbReference type="EC" id="2.1.1.198" evidence="6"/>
<evidence type="ECO:0000256" key="3">
    <source>
        <dbReference type="ARBA" id="ARBA00022603"/>
    </source>
</evidence>
<feature type="domain" description="ATP-grasp" evidence="8">
    <location>
        <begin position="75"/>
        <end position="286"/>
    </location>
</feature>
<dbReference type="InterPro" id="IPR018063">
    <property type="entry name" value="SAM_MeTrfase_RsmI_CS"/>
</dbReference>
<evidence type="ECO:0000256" key="1">
    <source>
        <dbReference type="ARBA" id="ARBA00022490"/>
    </source>
</evidence>
<dbReference type="HAMAP" id="MF_01877">
    <property type="entry name" value="16SrRNA_methyltr_I"/>
    <property type="match status" value="1"/>
</dbReference>
<dbReference type="InterPro" id="IPR035996">
    <property type="entry name" value="4pyrrol_Methylase_sf"/>
</dbReference>
<evidence type="ECO:0000256" key="2">
    <source>
        <dbReference type="ARBA" id="ARBA00022552"/>
    </source>
</evidence>
<dbReference type="FunFam" id="3.40.1010.10:FF:000007">
    <property type="entry name" value="Ribosomal RNA small subunit methyltransferase I"/>
    <property type="match status" value="1"/>
</dbReference>
<dbReference type="PROSITE" id="PS50975">
    <property type="entry name" value="ATP_GRASP"/>
    <property type="match status" value="1"/>
</dbReference>
<evidence type="ECO:0000256" key="4">
    <source>
        <dbReference type="ARBA" id="ARBA00022679"/>
    </source>
</evidence>
<organism evidence="10">
    <name type="scientific">Candidatus Kentrum sp. TUN</name>
    <dbReference type="NCBI Taxonomy" id="2126343"/>
    <lineage>
        <taxon>Bacteria</taxon>
        <taxon>Pseudomonadati</taxon>
        <taxon>Pseudomonadota</taxon>
        <taxon>Gammaproteobacteria</taxon>
        <taxon>Candidatus Kentrum</taxon>
    </lineage>
</organism>
<evidence type="ECO:0000256" key="7">
    <source>
        <dbReference type="PROSITE-ProRule" id="PRU00409"/>
    </source>
</evidence>
<dbReference type="EMBL" id="CAADFY010000209">
    <property type="protein sequence ID" value="VFK60269.1"/>
    <property type="molecule type" value="Genomic_DNA"/>
</dbReference>
<evidence type="ECO:0000256" key="5">
    <source>
        <dbReference type="ARBA" id="ARBA00022691"/>
    </source>
</evidence>
<dbReference type="PROSITE" id="PS01296">
    <property type="entry name" value="RSMI"/>
    <property type="match status" value="1"/>
</dbReference>
<evidence type="ECO:0000256" key="6">
    <source>
        <dbReference type="HAMAP-Rule" id="MF_01877"/>
    </source>
</evidence>
<keyword evidence="2 6" id="KW-0698">rRNA processing</keyword>
<dbReference type="InterPro" id="IPR011761">
    <property type="entry name" value="ATP-grasp"/>
</dbReference>
<dbReference type="InterPro" id="IPR014777">
    <property type="entry name" value="4pyrrole_Mease_sub1"/>
</dbReference>
<reference evidence="10" key="1">
    <citation type="submission" date="2019-02" db="EMBL/GenBank/DDBJ databases">
        <authorList>
            <person name="Gruber-Vodicka R. H."/>
            <person name="Seah K. B. B."/>
        </authorList>
    </citation>
    <scope>NUCLEOTIDE SEQUENCE</scope>
    <source>
        <strain evidence="9">BECK_BY1</strain>
        <strain evidence="11">BECK_BY2</strain>
        <strain evidence="10">BECK_BY3</strain>
    </source>
</reference>
<evidence type="ECO:0000313" key="11">
    <source>
        <dbReference type="EMBL" id="VFK69721.1"/>
    </source>
</evidence>
<dbReference type="Gene3D" id="3.30.950.10">
    <property type="entry name" value="Methyltransferase, Cobalt-precorrin-4 Transmethylase, Domain 2"/>
    <property type="match status" value="1"/>
</dbReference>
<dbReference type="InterPro" id="IPR053910">
    <property type="entry name" value="RsmI_HTH"/>
</dbReference>
<name>A0A451A2K1_9GAMM</name>
<comment type="subcellular location">
    <subcellularLocation>
        <location evidence="6">Cytoplasm</location>
    </subcellularLocation>
</comment>
<dbReference type="GO" id="GO:0005737">
    <property type="term" value="C:cytoplasm"/>
    <property type="evidence" value="ECO:0007669"/>
    <property type="project" value="UniProtKB-SubCell"/>
</dbReference>
<protein>
    <recommendedName>
        <fullName evidence="6">Ribosomal RNA small subunit methyltransferase I</fullName>
        <ecNumber evidence="6">2.1.1.198</ecNumber>
    </recommendedName>
    <alternativeName>
        <fullName evidence="6">16S rRNA 2'-O-ribose C1402 methyltransferase</fullName>
    </alternativeName>
    <alternativeName>
        <fullName evidence="6">rRNA (cytidine-2'-O-)-methyltransferase RsmI</fullName>
    </alternativeName>
</protein>
<keyword evidence="5 6" id="KW-0949">S-adenosyl-L-methionine</keyword>